<organism evidence="7 8">
    <name type="scientific">Neobacillus niacini</name>
    <dbReference type="NCBI Taxonomy" id="86668"/>
    <lineage>
        <taxon>Bacteria</taxon>
        <taxon>Bacillati</taxon>
        <taxon>Bacillota</taxon>
        <taxon>Bacilli</taxon>
        <taxon>Bacillales</taxon>
        <taxon>Bacillaceae</taxon>
        <taxon>Neobacillus</taxon>
    </lineage>
</organism>
<keyword evidence="4" id="KW-0804">Transcription</keyword>
<evidence type="ECO:0000256" key="2">
    <source>
        <dbReference type="ARBA" id="ARBA00023015"/>
    </source>
</evidence>
<dbReference type="PROSITE" id="PS50977">
    <property type="entry name" value="HTH_TETR_2"/>
    <property type="match status" value="1"/>
</dbReference>
<keyword evidence="1" id="KW-0678">Repressor</keyword>
<reference evidence="8" key="2">
    <citation type="submission" date="2020-08" db="EMBL/GenBank/DDBJ databases">
        <title>The Agave Microbiome: Exploring the role of microbial communities in plant adaptations to desert environments.</title>
        <authorList>
            <person name="Partida-Martinez L.P."/>
        </authorList>
    </citation>
    <scope>NUCLEOTIDE SEQUENCE [LARGE SCALE GENOMIC DNA]</scope>
    <source>
        <strain evidence="8">AT2.8</strain>
    </source>
</reference>
<name>A0A852T8D7_9BACI</name>
<dbReference type="PANTHER" id="PTHR30055:SF175">
    <property type="entry name" value="HTH-TYPE TRANSCRIPTIONAL REPRESSOR KSTR2"/>
    <property type="match status" value="1"/>
</dbReference>
<feature type="domain" description="HTH tetR-type" evidence="6">
    <location>
        <begin position="10"/>
        <end position="70"/>
    </location>
</feature>
<dbReference type="Gene3D" id="1.10.357.10">
    <property type="entry name" value="Tetracycline Repressor, domain 2"/>
    <property type="match status" value="1"/>
</dbReference>
<protein>
    <submittedName>
        <fullName evidence="7">AcrR family transcriptional regulator</fullName>
    </submittedName>
</protein>
<dbReference type="Pfam" id="PF17932">
    <property type="entry name" value="TetR_C_24"/>
    <property type="match status" value="1"/>
</dbReference>
<dbReference type="InterPro" id="IPR009057">
    <property type="entry name" value="Homeodomain-like_sf"/>
</dbReference>
<feature type="DNA-binding region" description="H-T-H motif" evidence="5">
    <location>
        <begin position="33"/>
        <end position="52"/>
    </location>
</feature>
<dbReference type="InterPro" id="IPR036271">
    <property type="entry name" value="Tet_transcr_reg_TetR-rel_C_sf"/>
</dbReference>
<proteinExistence type="predicted"/>
<dbReference type="GO" id="GO:0003700">
    <property type="term" value="F:DNA-binding transcription factor activity"/>
    <property type="evidence" value="ECO:0007669"/>
    <property type="project" value="TreeGrafter"/>
</dbReference>
<dbReference type="SUPFAM" id="SSF48498">
    <property type="entry name" value="Tetracyclin repressor-like, C-terminal domain"/>
    <property type="match status" value="1"/>
</dbReference>
<dbReference type="PRINTS" id="PR00455">
    <property type="entry name" value="HTHTETR"/>
</dbReference>
<comment type="caution">
    <text evidence="7">The sequence shown here is derived from an EMBL/GenBank/DDBJ whole genome shotgun (WGS) entry which is preliminary data.</text>
</comment>
<evidence type="ECO:0000313" key="8">
    <source>
        <dbReference type="Proteomes" id="UP000548423"/>
    </source>
</evidence>
<dbReference type="InterPro" id="IPR001647">
    <property type="entry name" value="HTH_TetR"/>
</dbReference>
<evidence type="ECO:0000256" key="5">
    <source>
        <dbReference type="PROSITE-ProRule" id="PRU00335"/>
    </source>
</evidence>
<reference evidence="8" key="1">
    <citation type="submission" date="2020-07" db="EMBL/GenBank/DDBJ databases">
        <authorList>
            <person name="Partida-Martinez L."/>
            <person name="Huntemann M."/>
            <person name="Clum A."/>
            <person name="Wang J."/>
            <person name="Palaniappan K."/>
            <person name="Ritter S."/>
            <person name="Chen I.-M."/>
            <person name="Stamatis D."/>
            <person name="Reddy T."/>
            <person name="O'Malley R."/>
            <person name="Daum C."/>
            <person name="Shapiro N."/>
            <person name="Ivanova N."/>
            <person name="Kyrpides N."/>
            <person name="Woyke T."/>
        </authorList>
    </citation>
    <scope>NUCLEOTIDE SEQUENCE [LARGE SCALE GENOMIC DNA]</scope>
    <source>
        <strain evidence="8">AT2.8</strain>
    </source>
</reference>
<evidence type="ECO:0000256" key="3">
    <source>
        <dbReference type="ARBA" id="ARBA00023125"/>
    </source>
</evidence>
<evidence type="ECO:0000259" key="6">
    <source>
        <dbReference type="PROSITE" id="PS50977"/>
    </source>
</evidence>
<evidence type="ECO:0000256" key="4">
    <source>
        <dbReference type="ARBA" id="ARBA00023163"/>
    </source>
</evidence>
<gene>
    <name evidence="7" type="ORF">F4694_000823</name>
</gene>
<sequence length="197" mass="22852">MSSFRAQKMAKKKQEILRSAAAVLIEKGYQGTTMEEIAAKLLMTKGSMYYYFKNKDDLLFQCHLMIMEICLDGIEKVIESDRNPIEKLRCAIKEHILLATSEKSMFMALSKPHHNFSDEQLQEVLGLRKSYSHYFDRIIHEGIDKQEFGSVDVKMVRLIILGALNWIQEWYDQNGPQSAEEISEAYADYLLKMLVKN</sequence>
<keyword evidence="2" id="KW-0805">Transcription regulation</keyword>
<dbReference type="InterPro" id="IPR041490">
    <property type="entry name" value="KstR2_TetR_C"/>
</dbReference>
<dbReference type="GO" id="GO:0000976">
    <property type="term" value="F:transcription cis-regulatory region binding"/>
    <property type="evidence" value="ECO:0007669"/>
    <property type="project" value="TreeGrafter"/>
</dbReference>
<keyword evidence="3 5" id="KW-0238">DNA-binding</keyword>
<dbReference type="EMBL" id="JACCBX010000002">
    <property type="protein sequence ID" value="NYE04079.1"/>
    <property type="molecule type" value="Genomic_DNA"/>
</dbReference>
<accession>A0A852T8D7</accession>
<dbReference type="Pfam" id="PF00440">
    <property type="entry name" value="TetR_N"/>
    <property type="match status" value="1"/>
</dbReference>
<dbReference type="InterPro" id="IPR050109">
    <property type="entry name" value="HTH-type_TetR-like_transc_reg"/>
</dbReference>
<evidence type="ECO:0000313" key="7">
    <source>
        <dbReference type="EMBL" id="NYE04079.1"/>
    </source>
</evidence>
<dbReference type="Proteomes" id="UP000548423">
    <property type="component" value="Unassembled WGS sequence"/>
</dbReference>
<dbReference type="PANTHER" id="PTHR30055">
    <property type="entry name" value="HTH-TYPE TRANSCRIPTIONAL REGULATOR RUTR"/>
    <property type="match status" value="1"/>
</dbReference>
<dbReference type="AlphaFoldDB" id="A0A852T8D7"/>
<evidence type="ECO:0000256" key="1">
    <source>
        <dbReference type="ARBA" id="ARBA00022491"/>
    </source>
</evidence>
<dbReference type="Gene3D" id="1.10.10.60">
    <property type="entry name" value="Homeodomain-like"/>
    <property type="match status" value="1"/>
</dbReference>
<dbReference type="SUPFAM" id="SSF46689">
    <property type="entry name" value="Homeodomain-like"/>
    <property type="match status" value="1"/>
</dbReference>